<accession>A0A7W7YW96</accession>
<reference evidence="2 3" key="1">
    <citation type="submission" date="2020-08" db="EMBL/GenBank/DDBJ databases">
        <title>Genomic Encyclopedia of Type Strains, Phase IV (KMG-IV): sequencing the most valuable type-strain genomes for metagenomic binning, comparative biology and taxonomic classification.</title>
        <authorList>
            <person name="Goeker M."/>
        </authorList>
    </citation>
    <scope>NUCLEOTIDE SEQUENCE [LARGE SCALE GENOMIC DNA]</scope>
    <source>
        <strain evidence="2 3">DSM 21319</strain>
    </source>
</reference>
<dbReference type="Proteomes" id="UP000535406">
    <property type="component" value="Unassembled WGS sequence"/>
</dbReference>
<dbReference type="EMBL" id="JACHIK010000009">
    <property type="protein sequence ID" value="MBB5043539.1"/>
    <property type="molecule type" value="Genomic_DNA"/>
</dbReference>
<sequence length="187" mass="21750">MSKDSAEKKRRRRTCADHMRLELARRRERRSDPAGKVMLQLLALLSVVLALAPPVPAPAFDLPRLRPRRSPWDPPPGYPHGREAWARERGLDPEPGRASLPTSTSTPRLRPMPRPWKRLVRDLDSRSEQRREQAREQMLQRVPEEAWLWLRGLIASDDRTALRMLRIGADRTTLRDRVEWNTCTCLS</sequence>
<organism evidence="2 3">
    <name type="scientific">Shinella fusca</name>
    <dbReference type="NCBI Taxonomy" id="544480"/>
    <lineage>
        <taxon>Bacteria</taxon>
        <taxon>Pseudomonadati</taxon>
        <taxon>Pseudomonadota</taxon>
        <taxon>Alphaproteobacteria</taxon>
        <taxon>Hyphomicrobiales</taxon>
        <taxon>Rhizobiaceae</taxon>
        <taxon>Shinella</taxon>
    </lineage>
</organism>
<comment type="caution">
    <text evidence="2">The sequence shown here is derived from an EMBL/GenBank/DDBJ whole genome shotgun (WGS) entry which is preliminary data.</text>
</comment>
<name>A0A7W7YW96_9HYPH</name>
<feature type="region of interest" description="Disordered" evidence="1">
    <location>
        <begin position="58"/>
        <end position="113"/>
    </location>
</feature>
<proteinExistence type="predicted"/>
<keyword evidence="3" id="KW-1185">Reference proteome</keyword>
<evidence type="ECO:0000313" key="3">
    <source>
        <dbReference type="Proteomes" id="UP000535406"/>
    </source>
</evidence>
<evidence type="ECO:0000313" key="2">
    <source>
        <dbReference type="EMBL" id="MBB5043539.1"/>
    </source>
</evidence>
<gene>
    <name evidence="2" type="ORF">HNQ66_002945</name>
</gene>
<protein>
    <submittedName>
        <fullName evidence="2">Uncharacterized protein</fullName>
    </submittedName>
</protein>
<feature type="compositionally biased region" description="Basic and acidic residues" evidence="1">
    <location>
        <begin position="80"/>
        <end position="95"/>
    </location>
</feature>
<dbReference type="RefSeq" id="WP_184144903.1">
    <property type="nucleotide sequence ID" value="NZ_JACHIK010000009.1"/>
</dbReference>
<evidence type="ECO:0000256" key="1">
    <source>
        <dbReference type="SAM" id="MobiDB-lite"/>
    </source>
</evidence>
<dbReference type="AlphaFoldDB" id="A0A7W7YW96"/>